<dbReference type="PANTHER" id="PTHR35812:SF1">
    <property type="entry name" value="LIPOPROTEIN"/>
    <property type="match status" value="1"/>
</dbReference>
<name>A0ABN6KB31_9LEPT</name>
<organism evidence="3 4">
    <name type="scientific">Leptospira kobayashii</name>
    <dbReference type="NCBI Taxonomy" id="1917830"/>
    <lineage>
        <taxon>Bacteria</taxon>
        <taxon>Pseudomonadati</taxon>
        <taxon>Spirochaetota</taxon>
        <taxon>Spirochaetia</taxon>
        <taxon>Leptospirales</taxon>
        <taxon>Leptospiraceae</taxon>
        <taxon>Leptospira</taxon>
    </lineage>
</organism>
<evidence type="ECO:0000259" key="1">
    <source>
        <dbReference type="Pfam" id="PF07603"/>
    </source>
</evidence>
<sequence>MIQSANSYTITATNQYGVAITNVNIAIMNQVVSQVYMSVLPGYYNSAQNVTLTTGTAGATIYYTTDGTNPKTTAGGSTFVYSSTVNVAVSKTIRAIAVKTGYANSPVGSASYIINGAVAYSVGGWVSGLQGMLRLQNTFNNETLSLSGNGPFHFGTPLASGASFTVTIPSTSGQSCRVDVDDGGVNKGGTISGNFLTVAVVCDGDIIAASSKTNYTSTTVSGGYLVTDNDTGLIWKKCAQEMTDPNCTFVGGGLTWTNHGISCYQLNNGTGYGGRKDWRLPTVSELASIMTSNTPSVNTTYFGSPYNGAFFTSANTNLGTPSQAFGFSTSGGSMYSNLPKTASNNRWTDCVAGP</sequence>
<dbReference type="Proteomes" id="UP000245263">
    <property type="component" value="Chromosome 1"/>
</dbReference>
<proteinExistence type="predicted"/>
<evidence type="ECO:0000313" key="3">
    <source>
        <dbReference type="EMBL" id="BDA77770.1"/>
    </source>
</evidence>
<reference evidence="3 4" key="1">
    <citation type="submission" date="2021-08" db="EMBL/GenBank/DDBJ databases">
        <title>Complete genome sequence of Leptospira kobayashii strain E30.</title>
        <authorList>
            <person name="Nakao R."/>
            <person name="Nakamura S."/>
            <person name="Masuzawa T."/>
            <person name="Koizumi N."/>
        </authorList>
    </citation>
    <scope>NUCLEOTIDE SEQUENCE [LARGE SCALE GENOMIC DNA]</scope>
    <source>
        <strain evidence="3 4">E30</strain>
    </source>
</reference>
<feature type="domain" description="GH29D-like beta-sandwich" evidence="2">
    <location>
        <begin position="41"/>
        <end position="107"/>
    </location>
</feature>
<protein>
    <recommendedName>
        <fullName evidence="5">DUF1566 domain-containing protein</fullName>
    </recommendedName>
</protein>
<dbReference type="PANTHER" id="PTHR35812">
    <property type="entry name" value="LIPOPROTEIN"/>
    <property type="match status" value="1"/>
</dbReference>
<dbReference type="InterPro" id="IPR059177">
    <property type="entry name" value="GH29D-like_dom"/>
</dbReference>
<keyword evidence="4" id="KW-1185">Reference proteome</keyword>
<dbReference type="InterPro" id="IPR011460">
    <property type="entry name" value="Lcl_C"/>
</dbReference>
<dbReference type="EMBL" id="AP025028">
    <property type="protein sequence ID" value="BDA77770.1"/>
    <property type="molecule type" value="Genomic_DNA"/>
</dbReference>
<evidence type="ECO:0000313" key="4">
    <source>
        <dbReference type="Proteomes" id="UP000245263"/>
    </source>
</evidence>
<evidence type="ECO:0000259" key="2">
    <source>
        <dbReference type="Pfam" id="PF13290"/>
    </source>
</evidence>
<evidence type="ECO:0008006" key="5">
    <source>
        <dbReference type="Google" id="ProtNLM"/>
    </source>
</evidence>
<feature type="domain" description="Lcl C-terminal" evidence="1">
    <location>
        <begin position="225"/>
        <end position="344"/>
    </location>
</feature>
<accession>A0ABN6KB31</accession>
<dbReference type="Pfam" id="PF07603">
    <property type="entry name" value="Lcl_C"/>
    <property type="match status" value="1"/>
</dbReference>
<dbReference type="Pfam" id="PF13290">
    <property type="entry name" value="CHB_HEX_C_1"/>
    <property type="match status" value="1"/>
</dbReference>
<gene>
    <name evidence="3" type="ORF">LPTSP3_g07000</name>
</gene>